<protein>
    <submittedName>
        <fullName evidence="1">Uncharacterized protein</fullName>
    </submittedName>
</protein>
<evidence type="ECO:0000313" key="2">
    <source>
        <dbReference type="Proteomes" id="UP000199095"/>
    </source>
</evidence>
<dbReference type="AlphaFoldDB" id="A0A1I0B9T2"/>
<keyword evidence="2" id="KW-1185">Reference proteome</keyword>
<dbReference type="Proteomes" id="UP000199095">
    <property type="component" value="Unassembled WGS sequence"/>
</dbReference>
<gene>
    <name evidence="1" type="ORF">SAMN05421676_102376</name>
</gene>
<reference evidence="2" key="1">
    <citation type="submission" date="2016-10" db="EMBL/GenBank/DDBJ databases">
        <authorList>
            <person name="Varghese N."/>
            <person name="Submissions S."/>
        </authorList>
    </citation>
    <scope>NUCLEOTIDE SEQUENCE [LARGE SCALE GENOMIC DNA]</scope>
    <source>
        <strain evidence="2">CGMCC 1.3566</strain>
    </source>
</reference>
<dbReference type="EMBL" id="FOHJ01000002">
    <property type="protein sequence ID" value="SET02905.1"/>
    <property type="molecule type" value="Genomic_DNA"/>
</dbReference>
<name>A0A1I0B9T2_9BACI</name>
<accession>A0A1I0B9T2</accession>
<dbReference type="RefSeq" id="WP_093132292.1">
    <property type="nucleotide sequence ID" value="NZ_FOHJ01000002.1"/>
</dbReference>
<sequence>MNKFLHVGDVLEGLFQLVEDVKLDKHLMKGYQEITEYYYSLEKDESEYTRICVEQIEETIKEMDRILFSVDMETKDKPHLLG</sequence>
<organism evidence="1 2">
    <name type="scientific">Salinibacillus kushneri</name>
    <dbReference type="NCBI Taxonomy" id="237682"/>
    <lineage>
        <taxon>Bacteria</taxon>
        <taxon>Bacillati</taxon>
        <taxon>Bacillota</taxon>
        <taxon>Bacilli</taxon>
        <taxon>Bacillales</taxon>
        <taxon>Bacillaceae</taxon>
        <taxon>Salinibacillus</taxon>
    </lineage>
</organism>
<proteinExistence type="predicted"/>
<evidence type="ECO:0000313" key="1">
    <source>
        <dbReference type="EMBL" id="SET02905.1"/>
    </source>
</evidence>